<reference evidence="2" key="1">
    <citation type="journal article" date="2019" name="Int. J. Syst. Evol. Microbiol.">
        <title>The Global Catalogue of Microorganisms (GCM) 10K type strain sequencing project: providing services to taxonomists for standard genome sequencing and annotation.</title>
        <authorList>
            <consortium name="The Broad Institute Genomics Platform"/>
            <consortium name="The Broad Institute Genome Sequencing Center for Infectious Disease"/>
            <person name="Wu L."/>
            <person name="Ma J."/>
        </authorList>
    </citation>
    <scope>NUCLEOTIDE SEQUENCE [LARGE SCALE GENOMIC DNA]</scope>
    <source>
        <strain evidence="2">KCTC 42662</strain>
    </source>
</reference>
<name>A0ABW5KEI3_9SPHI</name>
<dbReference type="PROSITE" id="PS51257">
    <property type="entry name" value="PROKAR_LIPOPROTEIN"/>
    <property type="match status" value="1"/>
</dbReference>
<dbReference type="EMBL" id="JBHULR010000003">
    <property type="protein sequence ID" value="MFD2546818.1"/>
    <property type="molecule type" value="Genomic_DNA"/>
</dbReference>
<evidence type="ECO:0008006" key="3">
    <source>
        <dbReference type="Google" id="ProtNLM"/>
    </source>
</evidence>
<organism evidence="1 2">
    <name type="scientific">Sphingobacterium suaedae</name>
    <dbReference type="NCBI Taxonomy" id="1686402"/>
    <lineage>
        <taxon>Bacteria</taxon>
        <taxon>Pseudomonadati</taxon>
        <taxon>Bacteroidota</taxon>
        <taxon>Sphingobacteriia</taxon>
        <taxon>Sphingobacteriales</taxon>
        <taxon>Sphingobacteriaceae</taxon>
        <taxon>Sphingobacterium</taxon>
    </lineage>
</organism>
<gene>
    <name evidence="1" type="ORF">ACFSR5_04055</name>
</gene>
<keyword evidence="2" id="KW-1185">Reference proteome</keyword>
<dbReference type="Proteomes" id="UP001597545">
    <property type="component" value="Unassembled WGS sequence"/>
</dbReference>
<evidence type="ECO:0000313" key="1">
    <source>
        <dbReference type="EMBL" id="MFD2546818.1"/>
    </source>
</evidence>
<sequence length="313" mass="35809">MSRLSVFIIIALFSCKDPTHKTSRPVTDTASIVLTQESKTIPCEELLQKLVKSSNTAALKIFGDTAVQVRLSNTLPEKITIELYVVDVSDRSSIERRVENTIGWLEFHKKDNRLLDITDDPENPLTLTYDTTLVRQYDLFSLCRTNVTTAGRSAGYEEADFMLADAIRFNGKLKRFFTLEEFKQVFGNPDSVKLLKDEAPCVTVFDTESPDDKYLFKNGSRFETSGDSVAVDEFWFLNGNYIHYKGTRIDAETKMTKIKDLFPGAEIGKLNVFQEGVLWVMELKENPDHNSEGHIKLFFKNGKVYFIHWWLPC</sequence>
<protein>
    <recommendedName>
        <fullName evidence="3">Lipoprotein</fullName>
    </recommendedName>
</protein>
<dbReference type="RefSeq" id="WP_380900978.1">
    <property type="nucleotide sequence ID" value="NZ_JBHUEG010000007.1"/>
</dbReference>
<evidence type="ECO:0000313" key="2">
    <source>
        <dbReference type="Proteomes" id="UP001597545"/>
    </source>
</evidence>
<proteinExistence type="predicted"/>
<comment type="caution">
    <text evidence="1">The sequence shown here is derived from an EMBL/GenBank/DDBJ whole genome shotgun (WGS) entry which is preliminary data.</text>
</comment>
<accession>A0ABW5KEI3</accession>